<dbReference type="RefSeq" id="XP_070888117.1">
    <property type="nucleotide sequence ID" value="XM_071032622.1"/>
</dbReference>
<reference evidence="1 2" key="1">
    <citation type="submission" date="2024-07" db="EMBL/GenBank/DDBJ databases">
        <title>Section-level genome sequencing and comparative genomics of Aspergillus sections Usti and Cavernicolus.</title>
        <authorList>
            <consortium name="Lawrence Berkeley National Laboratory"/>
            <person name="Nybo J.L."/>
            <person name="Vesth T.C."/>
            <person name="Theobald S."/>
            <person name="Frisvad J.C."/>
            <person name="Larsen T.O."/>
            <person name="Kjaerboelling I."/>
            <person name="Rothschild-Mancinelli K."/>
            <person name="Lyhne E.K."/>
            <person name="Kogle M.E."/>
            <person name="Barry K."/>
            <person name="Clum A."/>
            <person name="Na H."/>
            <person name="Ledsgaard L."/>
            <person name="Lin J."/>
            <person name="Lipzen A."/>
            <person name="Kuo A."/>
            <person name="Riley R."/>
            <person name="Mondo S."/>
            <person name="Labutti K."/>
            <person name="Haridas S."/>
            <person name="Pangalinan J."/>
            <person name="Salamov A.A."/>
            <person name="Simmons B.A."/>
            <person name="Magnuson J.K."/>
            <person name="Chen J."/>
            <person name="Drula E."/>
            <person name="Henrissat B."/>
            <person name="Wiebenga A."/>
            <person name="Lubbers R.J."/>
            <person name="Gomes A.C."/>
            <person name="Macurrencykelacurrency M.R."/>
            <person name="Stajich J."/>
            <person name="Grigoriev I.V."/>
            <person name="Mortensen U.H."/>
            <person name="De Vries R.P."/>
            <person name="Baker S.E."/>
            <person name="Andersen M.R."/>
        </authorList>
    </citation>
    <scope>NUCLEOTIDE SEQUENCE [LARGE SCALE GENOMIC DNA]</scope>
    <source>
        <strain evidence="1 2">CBS 449.75</strain>
    </source>
</reference>
<dbReference type="EMBL" id="JBFXLQ010000011">
    <property type="protein sequence ID" value="KAL2869138.1"/>
    <property type="molecule type" value="Genomic_DNA"/>
</dbReference>
<sequence>MVHELQQPSDLAARLQGDNTVASGIRDGAWPALRASLDRFVPLCPLEKVFYVQFSDRERFDPPLSPAHPLYQEDFPPALTWSRHMRVRPPETEFGAYLPIADIARAWLVGKGGRKASFRYEIFDWRMRDESRRPAENARRAFLSWENLIILL</sequence>
<evidence type="ECO:0000313" key="1">
    <source>
        <dbReference type="EMBL" id="KAL2869138.1"/>
    </source>
</evidence>
<accession>A0ABR4LX70</accession>
<gene>
    <name evidence="1" type="ORF">BJX67DRAFT_379613</name>
</gene>
<protein>
    <submittedName>
        <fullName evidence="1">Uncharacterized protein</fullName>
    </submittedName>
</protein>
<name>A0ABR4LX70_9EURO</name>
<evidence type="ECO:0000313" key="2">
    <source>
        <dbReference type="Proteomes" id="UP001610432"/>
    </source>
</evidence>
<dbReference type="GeneID" id="98147694"/>
<comment type="caution">
    <text evidence="1">The sequence shown here is derived from an EMBL/GenBank/DDBJ whole genome shotgun (WGS) entry which is preliminary data.</text>
</comment>
<proteinExistence type="predicted"/>
<dbReference type="Proteomes" id="UP001610432">
    <property type="component" value="Unassembled WGS sequence"/>
</dbReference>
<keyword evidence="2" id="KW-1185">Reference proteome</keyword>
<organism evidence="1 2">
    <name type="scientific">Aspergillus lucknowensis</name>
    <dbReference type="NCBI Taxonomy" id="176173"/>
    <lineage>
        <taxon>Eukaryota</taxon>
        <taxon>Fungi</taxon>
        <taxon>Dikarya</taxon>
        <taxon>Ascomycota</taxon>
        <taxon>Pezizomycotina</taxon>
        <taxon>Eurotiomycetes</taxon>
        <taxon>Eurotiomycetidae</taxon>
        <taxon>Eurotiales</taxon>
        <taxon>Aspergillaceae</taxon>
        <taxon>Aspergillus</taxon>
        <taxon>Aspergillus subgen. Nidulantes</taxon>
    </lineage>
</organism>